<dbReference type="EMBL" id="LXQA010314813">
    <property type="protein sequence ID" value="MCI43257.1"/>
    <property type="molecule type" value="Genomic_DNA"/>
</dbReference>
<feature type="non-terminal residue" evidence="1">
    <location>
        <position position="35"/>
    </location>
</feature>
<dbReference type="AlphaFoldDB" id="A0A392S4E9"/>
<dbReference type="Proteomes" id="UP000265520">
    <property type="component" value="Unassembled WGS sequence"/>
</dbReference>
<accession>A0A392S4E9</accession>
<reference evidence="1 2" key="1">
    <citation type="journal article" date="2018" name="Front. Plant Sci.">
        <title>Red Clover (Trifolium pratense) and Zigzag Clover (T. medium) - A Picture of Genomic Similarities and Differences.</title>
        <authorList>
            <person name="Dluhosova J."/>
            <person name="Istvanek J."/>
            <person name="Nedelnik J."/>
            <person name="Repkova J."/>
        </authorList>
    </citation>
    <scope>NUCLEOTIDE SEQUENCE [LARGE SCALE GENOMIC DNA]</scope>
    <source>
        <strain evidence="2">cv. 10/8</strain>
        <tissue evidence="1">Leaf</tissue>
    </source>
</reference>
<evidence type="ECO:0000313" key="1">
    <source>
        <dbReference type="EMBL" id="MCI43257.1"/>
    </source>
</evidence>
<name>A0A392S4E9_9FABA</name>
<organism evidence="1 2">
    <name type="scientific">Trifolium medium</name>
    <dbReference type="NCBI Taxonomy" id="97028"/>
    <lineage>
        <taxon>Eukaryota</taxon>
        <taxon>Viridiplantae</taxon>
        <taxon>Streptophyta</taxon>
        <taxon>Embryophyta</taxon>
        <taxon>Tracheophyta</taxon>
        <taxon>Spermatophyta</taxon>
        <taxon>Magnoliopsida</taxon>
        <taxon>eudicotyledons</taxon>
        <taxon>Gunneridae</taxon>
        <taxon>Pentapetalae</taxon>
        <taxon>rosids</taxon>
        <taxon>fabids</taxon>
        <taxon>Fabales</taxon>
        <taxon>Fabaceae</taxon>
        <taxon>Papilionoideae</taxon>
        <taxon>50 kb inversion clade</taxon>
        <taxon>NPAAA clade</taxon>
        <taxon>Hologalegina</taxon>
        <taxon>IRL clade</taxon>
        <taxon>Trifolieae</taxon>
        <taxon>Trifolium</taxon>
    </lineage>
</organism>
<comment type="caution">
    <text evidence="1">The sequence shown here is derived from an EMBL/GenBank/DDBJ whole genome shotgun (WGS) entry which is preliminary data.</text>
</comment>
<keyword evidence="2" id="KW-1185">Reference proteome</keyword>
<proteinExistence type="predicted"/>
<protein>
    <submittedName>
        <fullName evidence="1">Uncharacterized protein</fullName>
    </submittedName>
</protein>
<evidence type="ECO:0000313" key="2">
    <source>
        <dbReference type="Proteomes" id="UP000265520"/>
    </source>
</evidence>
<sequence>MRTRKTRLVNGGSHNSAMSVGWRMCQFRHVSWMAQ</sequence>